<evidence type="ECO:0000313" key="5">
    <source>
        <dbReference type="EMBL" id="CAE2279464.1"/>
    </source>
</evidence>
<feature type="signal peptide" evidence="4">
    <location>
        <begin position="1"/>
        <end position="23"/>
    </location>
</feature>
<feature type="coiled-coil region" evidence="2">
    <location>
        <begin position="159"/>
        <end position="205"/>
    </location>
</feature>
<dbReference type="GO" id="GO:0009507">
    <property type="term" value="C:chloroplast"/>
    <property type="evidence" value="ECO:0007669"/>
    <property type="project" value="UniProtKB-SubCell"/>
</dbReference>
<dbReference type="PANTHER" id="PTHR33129">
    <property type="entry name" value="PROTEIN KINASE DOMAIN-CONTAINING PROTEIN-RELATED"/>
    <property type="match status" value="1"/>
</dbReference>
<name>A0A7S4ND12_GUITH</name>
<protein>
    <submittedName>
        <fullName evidence="5">Uncharacterized protein</fullName>
    </submittedName>
</protein>
<sequence>MRQVKTLCLFLCLGLMCIVITEGIAATVGCQGFIDGKKNVVRQSSCLTLRGGSGAPWNVSDGGSPGAKELREKSMGNVNGMRMELTGHGSLEEQDEMYADEQLAVYSSRDARDKTERSKRPRTAEREGLGGYSLGAELHATMTRVNETVIEIAGVNAEIARVKEDIDVVNSKIEVADRNIIERNISNMNEQYWYQEKQLREMEKQQLREKEIQLLKILEIKQQRDIRHEKLADHLSKPEGSEILLFLNDLWNIARSGKTFSALEIIPLSTFLGGDEDFGNHLFIRECYLEMKRVIAEHFKVDPEMLKTLGPRKSCKPFILTGTPGIGKSCFAYYLLMELLRSKEKIVYQVGPQYWYSDGGEWNEILHDKPFVVLLAHFSGWYICDLYHGKGDYAITNFAKTIIISSPRVQPIKDLLNKRVSQRYFLPVWSDEEMSIFIKMHRGRIDEQEAARTIEDWGNVPRYLVMKPSDTLDQIIRTTGSLSSLQERMHVAINQDLGMPSKLIHLIPNSDFKTITPRICSTKAETKIFDRIVINDWHSLVEQAFSAAESPFEVAAGQIFEYVAHQLLKKGGNFTLHSLQSTNGNGYMCEELKLETSQSYIEFATKQDEMETWAINLNAYCKPKSKNFPFLDALSLKQSEVLYIFQITRADSHPIKYWPLCKILQALRAKNRFSRICFVFVLPSAYKGLPNWTRGQVFTYDGKEPSEENFQQLCNFTQYTMFLSKEDALWLRERKISEMSSASMPEVTGLVSDTVRKST</sequence>
<organism evidence="5">
    <name type="scientific">Guillardia theta</name>
    <name type="common">Cryptophyte</name>
    <name type="synonym">Cryptomonas phi</name>
    <dbReference type="NCBI Taxonomy" id="55529"/>
    <lineage>
        <taxon>Eukaryota</taxon>
        <taxon>Cryptophyceae</taxon>
        <taxon>Pyrenomonadales</taxon>
        <taxon>Geminigeraceae</taxon>
        <taxon>Guillardia</taxon>
    </lineage>
</organism>
<dbReference type="InterPro" id="IPR052980">
    <property type="entry name" value="Crinkler_effector"/>
</dbReference>
<accession>A0A7S4ND12</accession>
<comment type="subcellular location">
    <subcellularLocation>
        <location evidence="1">Plastid</location>
        <location evidence="1">Chloroplast</location>
    </subcellularLocation>
</comment>
<evidence type="ECO:0000256" key="4">
    <source>
        <dbReference type="SAM" id="SignalP"/>
    </source>
</evidence>
<feature type="chain" id="PRO_5031387538" evidence="4">
    <location>
        <begin position="24"/>
        <end position="759"/>
    </location>
</feature>
<keyword evidence="2" id="KW-0175">Coiled coil</keyword>
<reference evidence="5" key="1">
    <citation type="submission" date="2021-01" db="EMBL/GenBank/DDBJ databases">
        <authorList>
            <person name="Corre E."/>
            <person name="Pelletier E."/>
            <person name="Niang G."/>
            <person name="Scheremetjew M."/>
            <person name="Finn R."/>
            <person name="Kale V."/>
            <person name="Holt S."/>
            <person name="Cochrane G."/>
            <person name="Meng A."/>
            <person name="Brown T."/>
            <person name="Cohen L."/>
        </authorList>
    </citation>
    <scope>NUCLEOTIDE SEQUENCE</scope>
    <source>
        <strain evidence="5">CCMP 2712</strain>
    </source>
</reference>
<proteinExistence type="predicted"/>
<feature type="region of interest" description="Disordered" evidence="3">
    <location>
        <begin position="108"/>
        <end position="127"/>
    </location>
</feature>
<dbReference type="SUPFAM" id="SSF52540">
    <property type="entry name" value="P-loop containing nucleoside triphosphate hydrolases"/>
    <property type="match status" value="1"/>
</dbReference>
<feature type="compositionally biased region" description="Basic and acidic residues" evidence="3">
    <location>
        <begin position="109"/>
        <end position="127"/>
    </location>
</feature>
<dbReference type="EMBL" id="HBKN01011019">
    <property type="protein sequence ID" value="CAE2279464.1"/>
    <property type="molecule type" value="Transcribed_RNA"/>
</dbReference>
<keyword evidence="4" id="KW-0732">Signal</keyword>
<evidence type="ECO:0000256" key="1">
    <source>
        <dbReference type="ARBA" id="ARBA00004229"/>
    </source>
</evidence>
<dbReference type="AlphaFoldDB" id="A0A7S4ND12"/>
<gene>
    <name evidence="5" type="ORF">GTHE00462_LOCUS8721</name>
</gene>
<dbReference type="InterPro" id="IPR027417">
    <property type="entry name" value="P-loop_NTPase"/>
</dbReference>
<dbReference type="PANTHER" id="PTHR33129:SF1">
    <property type="entry name" value="ATP-BINDING PROTEIN"/>
    <property type="match status" value="1"/>
</dbReference>
<evidence type="ECO:0000256" key="2">
    <source>
        <dbReference type="SAM" id="Coils"/>
    </source>
</evidence>
<evidence type="ECO:0000256" key="3">
    <source>
        <dbReference type="SAM" id="MobiDB-lite"/>
    </source>
</evidence>